<organism evidence="1 2">
    <name type="scientific">Artomyces pyxidatus</name>
    <dbReference type="NCBI Taxonomy" id="48021"/>
    <lineage>
        <taxon>Eukaryota</taxon>
        <taxon>Fungi</taxon>
        <taxon>Dikarya</taxon>
        <taxon>Basidiomycota</taxon>
        <taxon>Agaricomycotina</taxon>
        <taxon>Agaricomycetes</taxon>
        <taxon>Russulales</taxon>
        <taxon>Auriscalpiaceae</taxon>
        <taxon>Artomyces</taxon>
    </lineage>
</organism>
<dbReference type="EMBL" id="MU277190">
    <property type="protein sequence ID" value="KAI0067446.1"/>
    <property type="molecule type" value="Genomic_DNA"/>
</dbReference>
<proteinExistence type="predicted"/>
<evidence type="ECO:0000313" key="1">
    <source>
        <dbReference type="EMBL" id="KAI0067446.1"/>
    </source>
</evidence>
<evidence type="ECO:0000313" key="2">
    <source>
        <dbReference type="Proteomes" id="UP000814140"/>
    </source>
</evidence>
<accession>A0ACB8TGC9</accession>
<gene>
    <name evidence="1" type="ORF">BV25DRAFT_1819784</name>
</gene>
<sequence>MPEIISGYVELSQRDSDDIYPLDRARKPPATSSHVSRIIRYSTSIILACTLVDALAFLYLAYLYAQHALMPSADAPLELRSTYIGFDKLYSNGDSPPRTSPHAPIINLPRAISRVSSAEPSTVFDAVQWHDSSITVNGVVPDNVRTFQVSPEISTIVQFRAIDYGMENCTLTLALPAPHSDVQLDVWALSTSTRLDVRTLSWKTRPPRTERVGHATNLIGEVTFTPFQCSSGSYHTFEVSCATGGDCAVDFTIRGGGRDMTGLYVMQYQTV</sequence>
<keyword evidence="2" id="KW-1185">Reference proteome</keyword>
<comment type="caution">
    <text evidence="1">The sequence shown here is derived from an EMBL/GenBank/DDBJ whole genome shotgun (WGS) entry which is preliminary data.</text>
</comment>
<reference evidence="1" key="1">
    <citation type="submission" date="2021-03" db="EMBL/GenBank/DDBJ databases">
        <authorList>
            <consortium name="DOE Joint Genome Institute"/>
            <person name="Ahrendt S."/>
            <person name="Looney B.P."/>
            <person name="Miyauchi S."/>
            <person name="Morin E."/>
            <person name="Drula E."/>
            <person name="Courty P.E."/>
            <person name="Chicoki N."/>
            <person name="Fauchery L."/>
            <person name="Kohler A."/>
            <person name="Kuo A."/>
            <person name="Labutti K."/>
            <person name="Pangilinan J."/>
            <person name="Lipzen A."/>
            <person name="Riley R."/>
            <person name="Andreopoulos W."/>
            <person name="He G."/>
            <person name="Johnson J."/>
            <person name="Barry K.W."/>
            <person name="Grigoriev I.V."/>
            <person name="Nagy L."/>
            <person name="Hibbett D."/>
            <person name="Henrissat B."/>
            <person name="Matheny P.B."/>
            <person name="Labbe J."/>
            <person name="Martin F."/>
        </authorList>
    </citation>
    <scope>NUCLEOTIDE SEQUENCE</scope>
    <source>
        <strain evidence="1">HHB10654</strain>
    </source>
</reference>
<name>A0ACB8TGC9_9AGAM</name>
<dbReference type="Proteomes" id="UP000814140">
    <property type="component" value="Unassembled WGS sequence"/>
</dbReference>
<protein>
    <submittedName>
        <fullName evidence="1">Uncharacterized protein</fullName>
    </submittedName>
</protein>
<reference evidence="1" key="2">
    <citation type="journal article" date="2022" name="New Phytol.">
        <title>Evolutionary transition to the ectomycorrhizal habit in the genomes of a hyperdiverse lineage of mushroom-forming fungi.</title>
        <authorList>
            <person name="Looney B."/>
            <person name="Miyauchi S."/>
            <person name="Morin E."/>
            <person name="Drula E."/>
            <person name="Courty P.E."/>
            <person name="Kohler A."/>
            <person name="Kuo A."/>
            <person name="LaButti K."/>
            <person name="Pangilinan J."/>
            <person name="Lipzen A."/>
            <person name="Riley R."/>
            <person name="Andreopoulos W."/>
            <person name="He G."/>
            <person name="Johnson J."/>
            <person name="Nolan M."/>
            <person name="Tritt A."/>
            <person name="Barry K.W."/>
            <person name="Grigoriev I.V."/>
            <person name="Nagy L.G."/>
            <person name="Hibbett D."/>
            <person name="Henrissat B."/>
            <person name="Matheny P.B."/>
            <person name="Labbe J."/>
            <person name="Martin F.M."/>
        </authorList>
    </citation>
    <scope>NUCLEOTIDE SEQUENCE</scope>
    <source>
        <strain evidence="1">HHB10654</strain>
    </source>
</reference>